<dbReference type="EMBL" id="JBJHZX010000031">
    <property type="protein sequence ID" value="MFL0197493.1"/>
    <property type="molecule type" value="Genomic_DNA"/>
</dbReference>
<dbReference type="InterPro" id="IPR036638">
    <property type="entry name" value="HLH_DNA-bd_sf"/>
</dbReference>
<comment type="caution">
    <text evidence="2">The sequence shown here is derived from an EMBL/GenBank/DDBJ whole genome shotgun (WGS) entry which is preliminary data.</text>
</comment>
<evidence type="ECO:0000313" key="2">
    <source>
        <dbReference type="EMBL" id="MFL0197493.1"/>
    </source>
</evidence>
<keyword evidence="1" id="KW-0175">Coiled coil</keyword>
<dbReference type="Gene3D" id="4.10.280.10">
    <property type="entry name" value="Helix-loop-helix DNA-binding domain"/>
    <property type="match status" value="1"/>
</dbReference>
<dbReference type="SUPFAM" id="SSF140500">
    <property type="entry name" value="BAS1536-like"/>
    <property type="match status" value="1"/>
</dbReference>
<feature type="coiled-coil region" evidence="1">
    <location>
        <begin position="1"/>
        <end position="28"/>
    </location>
</feature>
<reference evidence="2 3" key="1">
    <citation type="submission" date="2024-11" db="EMBL/GenBank/DDBJ databases">
        <authorList>
            <person name="Heng Y.C."/>
            <person name="Lim A.C.H."/>
            <person name="Lee J.K.Y."/>
            <person name="Kittelmann S."/>
        </authorList>
    </citation>
    <scope>NUCLEOTIDE SEQUENCE [LARGE SCALE GENOMIC DNA]</scope>
    <source>
        <strain evidence="2 3">WILCCON 0269</strain>
    </source>
</reference>
<keyword evidence="3" id="KW-1185">Reference proteome</keyword>
<organism evidence="2 3">
    <name type="scientific">Candidatus Clostridium eludens</name>
    <dbReference type="NCBI Taxonomy" id="3381663"/>
    <lineage>
        <taxon>Bacteria</taxon>
        <taxon>Bacillati</taxon>
        <taxon>Bacillota</taxon>
        <taxon>Clostridia</taxon>
        <taxon>Eubacteriales</taxon>
        <taxon>Clostridiaceae</taxon>
        <taxon>Clostridium</taxon>
    </lineage>
</organism>
<sequence>MKKARLILKKLERQRELLEREMKQSENLSNPKIIIESQKLDLILNEYMREINENQYKNMDNRENIYEL</sequence>
<dbReference type="InterPro" id="IPR018540">
    <property type="entry name" value="Spo0E-like"/>
</dbReference>
<evidence type="ECO:0000256" key="1">
    <source>
        <dbReference type="SAM" id="Coils"/>
    </source>
</evidence>
<gene>
    <name evidence="2" type="ORF">ACJDU8_18275</name>
</gene>
<protein>
    <submittedName>
        <fullName evidence="2">Spo0E family sporulation regulatory protein-aspartic acid phosphatase</fullName>
    </submittedName>
</protein>
<evidence type="ECO:0000313" key="3">
    <source>
        <dbReference type="Proteomes" id="UP001623660"/>
    </source>
</evidence>
<proteinExistence type="predicted"/>
<dbReference type="InterPro" id="IPR037208">
    <property type="entry name" value="Spo0E-like_sf"/>
</dbReference>
<dbReference type="Pfam" id="PF09388">
    <property type="entry name" value="SpoOE-like"/>
    <property type="match status" value="1"/>
</dbReference>
<accession>A0ABW8SPB0</accession>
<dbReference type="Proteomes" id="UP001623660">
    <property type="component" value="Unassembled WGS sequence"/>
</dbReference>
<name>A0ABW8SPB0_9CLOT</name>
<dbReference type="RefSeq" id="WP_406793596.1">
    <property type="nucleotide sequence ID" value="NZ_JBJHZX010000031.1"/>
</dbReference>